<organism evidence="1 2">
    <name type="scientific">Nephila pilipes</name>
    <name type="common">Giant wood spider</name>
    <name type="synonym">Nephila maculata</name>
    <dbReference type="NCBI Taxonomy" id="299642"/>
    <lineage>
        <taxon>Eukaryota</taxon>
        <taxon>Metazoa</taxon>
        <taxon>Ecdysozoa</taxon>
        <taxon>Arthropoda</taxon>
        <taxon>Chelicerata</taxon>
        <taxon>Arachnida</taxon>
        <taxon>Araneae</taxon>
        <taxon>Araneomorphae</taxon>
        <taxon>Entelegynae</taxon>
        <taxon>Araneoidea</taxon>
        <taxon>Nephilidae</taxon>
        <taxon>Nephila</taxon>
    </lineage>
</organism>
<dbReference type="EMBL" id="BMAW01026855">
    <property type="protein sequence ID" value="GFT99167.1"/>
    <property type="molecule type" value="Genomic_DNA"/>
</dbReference>
<reference evidence="1" key="1">
    <citation type="submission" date="2020-08" db="EMBL/GenBank/DDBJ databases">
        <title>Multicomponent nature underlies the extraordinary mechanical properties of spider dragline silk.</title>
        <authorList>
            <person name="Kono N."/>
            <person name="Nakamura H."/>
            <person name="Mori M."/>
            <person name="Yoshida Y."/>
            <person name="Ohtoshi R."/>
            <person name="Malay A.D."/>
            <person name="Moran D.A.P."/>
            <person name="Tomita M."/>
            <person name="Numata K."/>
            <person name="Arakawa K."/>
        </authorList>
    </citation>
    <scope>NUCLEOTIDE SEQUENCE</scope>
</reference>
<gene>
    <name evidence="1" type="ORF">NPIL_109431</name>
</gene>
<keyword evidence="2" id="KW-1185">Reference proteome</keyword>
<protein>
    <submittedName>
        <fullName evidence="1">Uncharacterized protein</fullName>
    </submittedName>
</protein>
<proteinExistence type="predicted"/>
<name>A0A8X6UC06_NEPPI</name>
<evidence type="ECO:0000313" key="1">
    <source>
        <dbReference type="EMBL" id="GFT99167.1"/>
    </source>
</evidence>
<accession>A0A8X6UC06</accession>
<dbReference type="AlphaFoldDB" id="A0A8X6UC06"/>
<comment type="caution">
    <text evidence="1">The sequence shown here is derived from an EMBL/GenBank/DDBJ whole genome shotgun (WGS) entry which is preliminary data.</text>
</comment>
<evidence type="ECO:0000313" key="2">
    <source>
        <dbReference type="Proteomes" id="UP000887013"/>
    </source>
</evidence>
<dbReference type="Proteomes" id="UP000887013">
    <property type="component" value="Unassembled WGS sequence"/>
</dbReference>
<sequence length="89" mass="9870">MAAVRPGMGLASRHGQRLLRPAAAVAGGGAKQRDKRTAATRILFAAAVMRKMQQMRWLRLPVRYGKKWRSGQWQANGIYGGKCYRGLIS</sequence>